<keyword evidence="5" id="KW-0833">Ubl conjugation pathway</keyword>
<dbReference type="GO" id="GO:0005737">
    <property type="term" value="C:cytoplasm"/>
    <property type="evidence" value="ECO:0007669"/>
    <property type="project" value="UniProtKB-SubCell"/>
</dbReference>
<organism evidence="8 9">
    <name type="scientific">Hucho hucho</name>
    <name type="common">huchen</name>
    <dbReference type="NCBI Taxonomy" id="62062"/>
    <lineage>
        <taxon>Eukaryota</taxon>
        <taxon>Metazoa</taxon>
        <taxon>Chordata</taxon>
        <taxon>Craniata</taxon>
        <taxon>Vertebrata</taxon>
        <taxon>Euteleostomi</taxon>
        <taxon>Actinopterygii</taxon>
        <taxon>Neopterygii</taxon>
        <taxon>Teleostei</taxon>
        <taxon>Protacanthopterygii</taxon>
        <taxon>Salmoniformes</taxon>
        <taxon>Salmonidae</taxon>
        <taxon>Salmoninae</taxon>
        <taxon>Hucho</taxon>
    </lineage>
</organism>
<comment type="subcellular location">
    <subcellularLocation>
        <location evidence="2">Cytoplasm</location>
    </subcellularLocation>
    <subcellularLocation>
        <location evidence="1">Nucleus</location>
    </subcellularLocation>
</comment>
<proteinExistence type="predicted"/>
<dbReference type="InterPro" id="IPR045068">
    <property type="entry name" value="BACURD1-3"/>
</dbReference>
<evidence type="ECO:0000256" key="1">
    <source>
        <dbReference type="ARBA" id="ARBA00004123"/>
    </source>
</evidence>
<evidence type="ECO:0000313" key="8">
    <source>
        <dbReference type="Ensembl" id="ENSHHUP00000012511.1"/>
    </source>
</evidence>
<evidence type="ECO:0000256" key="6">
    <source>
        <dbReference type="ARBA" id="ARBA00023242"/>
    </source>
</evidence>
<dbReference type="InterPro" id="IPR011333">
    <property type="entry name" value="SKP1/BTB/POZ_sf"/>
</dbReference>
<dbReference type="GeneTree" id="ENSGT00950000183143"/>
<dbReference type="PANTHER" id="PTHR11145:SF17">
    <property type="entry name" value="BTB_POZ DOMAIN-CONTAINING ADAPTER FOR CUL3-MEDIATED RHOA DEGRADATION PROTEIN 2"/>
    <property type="match status" value="1"/>
</dbReference>
<evidence type="ECO:0000256" key="4">
    <source>
        <dbReference type="ARBA" id="ARBA00022490"/>
    </source>
</evidence>
<feature type="domain" description="Potassium channel tetramerisation-type BTB" evidence="7">
    <location>
        <begin position="2"/>
        <end position="69"/>
    </location>
</feature>
<dbReference type="AlphaFoldDB" id="A0A4W5KKL2"/>
<evidence type="ECO:0000256" key="2">
    <source>
        <dbReference type="ARBA" id="ARBA00004496"/>
    </source>
</evidence>
<dbReference type="GO" id="GO:0016567">
    <property type="term" value="P:protein ubiquitination"/>
    <property type="evidence" value="ECO:0007669"/>
    <property type="project" value="TreeGrafter"/>
</dbReference>
<reference evidence="9" key="1">
    <citation type="submission" date="2018-06" db="EMBL/GenBank/DDBJ databases">
        <title>Genome assembly of Danube salmon.</title>
        <authorList>
            <person name="Macqueen D.J."/>
            <person name="Gundappa M.K."/>
        </authorList>
    </citation>
    <scope>NUCLEOTIDE SEQUENCE [LARGE SCALE GENOMIC DNA]</scope>
</reference>
<evidence type="ECO:0000256" key="3">
    <source>
        <dbReference type="ARBA" id="ARBA00004906"/>
    </source>
</evidence>
<accession>A0A4W5KKL2</accession>
<dbReference type="GO" id="GO:0004842">
    <property type="term" value="F:ubiquitin-protein transferase activity"/>
    <property type="evidence" value="ECO:0007669"/>
    <property type="project" value="TreeGrafter"/>
</dbReference>
<reference evidence="8" key="3">
    <citation type="submission" date="2025-09" db="UniProtKB">
        <authorList>
            <consortium name="Ensembl"/>
        </authorList>
    </citation>
    <scope>IDENTIFICATION</scope>
</reference>
<name>A0A4W5KKL2_9TELE</name>
<dbReference type="GO" id="GO:0035024">
    <property type="term" value="P:negative regulation of Rho protein signal transduction"/>
    <property type="evidence" value="ECO:0007669"/>
    <property type="project" value="TreeGrafter"/>
</dbReference>
<dbReference type="GO" id="GO:0051260">
    <property type="term" value="P:protein homooligomerization"/>
    <property type="evidence" value="ECO:0007669"/>
    <property type="project" value="InterPro"/>
</dbReference>
<dbReference type="PANTHER" id="PTHR11145">
    <property type="entry name" value="BTB/POZ DOMAIN-CONTAINING ADAPTER FOR CUL3-MEDIATED RHOA DEGRADATION PROTEIN FAMILY MEMBER"/>
    <property type="match status" value="1"/>
</dbReference>
<dbReference type="Pfam" id="PF02214">
    <property type="entry name" value="BTB_2"/>
    <property type="match status" value="1"/>
</dbReference>
<protein>
    <recommendedName>
        <fullName evidence="7">Potassium channel tetramerisation-type BTB domain-containing protein</fullName>
    </recommendedName>
</protein>
<keyword evidence="4" id="KW-0963">Cytoplasm</keyword>
<dbReference type="GO" id="GO:0043161">
    <property type="term" value="P:proteasome-mediated ubiquitin-dependent protein catabolic process"/>
    <property type="evidence" value="ECO:0007669"/>
    <property type="project" value="TreeGrafter"/>
</dbReference>
<dbReference type="GO" id="GO:0005634">
    <property type="term" value="C:nucleus"/>
    <property type="evidence" value="ECO:0007669"/>
    <property type="project" value="UniProtKB-SubCell"/>
</dbReference>
<keyword evidence="9" id="KW-1185">Reference proteome</keyword>
<sequence length="100" mass="11274">MLKAMFSGGKEVFIDREGWILIDRSGKHFGSILTYLREEAVTLPPGRQGVLELLAEAKYYLIQGLVELCQGGLQVSDTERDVCHEWPTGTLIESRALHRE</sequence>
<evidence type="ECO:0000256" key="5">
    <source>
        <dbReference type="ARBA" id="ARBA00022786"/>
    </source>
</evidence>
<keyword evidence="6" id="KW-0539">Nucleus</keyword>
<dbReference type="STRING" id="62062.ENSHHUP00000012511"/>
<dbReference type="Proteomes" id="UP000314982">
    <property type="component" value="Unassembled WGS sequence"/>
</dbReference>
<reference evidence="8" key="2">
    <citation type="submission" date="2025-08" db="UniProtKB">
        <authorList>
            <consortium name="Ensembl"/>
        </authorList>
    </citation>
    <scope>IDENTIFICATION</scope>
</reference>
<comment type="pathway">
    <text evidence="3">Protein modification; protein ubiquitination.</text>
</comment>
<dbReference type="SUPFAM" id="SSF54695">
    <property type="entry name" value="POZ domain"/>
    <property type="match status" value="1"/>
</dbReference>
<dbReference type="Gene3D" id="3.30.710.10">
    <property type="entry name" value="Potassium Channel Kv1.1, Chain A"/>
    <property type="match status" value="1"/>
</dbReference>
<dbReference type="Ensembl" id="ENSHHUT00000012903.1">
    <property type="protein sequence ID" value="ENSHHUP00000012511.1"/>
    <property type="gene ID" value="ENSHHUG00000007654.1"/>
</dbReference>
<evidence type="ECO:0000313" key="9">
    <source>
        <dbReference type="Proteomes" id="UP000314982"/>
    </source>
</evidence>
<dbReference type="GO" id="GO:0031463">
    <property type="term" value="C:Cul3-RING ubiquitin ligase complex"/>
    <property type="evidence" value="ECO:0007669"/>
    <property type="project" value="TreeGrafter"/>
</dbReference>
<evidence type="ECO:0000259" key="7">
    <source>
        <dbReference type="Pfam" id="PF02214"/>
    </source>
</evidence>
<dbReference type="InterPro" id="IPR003131">
    <property type="entry name" value="T1-type_BTB"/>
</dbReference>